<evidence type="ECO:0000313" key="2">
    <source>
        <dbReference type="Proteomes" id="UP000828941"/>
    </source>
</evidence>
<protein>
    <submittedName>
        <fullName evidence="1">Uncharacterized protein</fullName>
    </submittedName>
</protein>
<accession>A0ACB9M2T5</accession>
<proteinExistence type="predicted"/>
<dbReference type="EMBL" id="CM039435">
    <property type="protein sequence ID" value="KAI4318246.1"/>
    <property type="molecule type" value="Genomic_DNA"/>
</dbReference>
<dbReference type="Proteomes" id="UP000828941">
    <property type="component" value="Chromosome 10"/>
</dbReference>
<keyword evidence="2" id="KW-1185">Reference proteome</keyword>
<evidence type="ECO:0000313" key="1">
    <source>
        <dbReference type="EMBL" id="KAI4318246.1"/>
    </source>
</evidence>
<sequence length="179" mass="20436">MNPGDVSKTAFRTHQGHYEFLVMPFGLCNAPFTFSGNYAFNSSPFSLVYSSTKGKCTSDPSHHSSRGHTMILVVVDRFSKATHFGMLPTHFTAAIVVDLFCHIVCKHHGMPRSIFFDRDPMFMSIFWREHFKASGTKPRMSSSYHPQSDGQTEVMNRILQPYLRAFVHNQPSHWGKYVL</sequence>
<organism evidence="1 2">
    <name type="scientific">Bauhinia variegata</name>
    <name type="common">Purple orchid tree</name>
    <name type="synonym">Phanera variegata</name>
    <dbReference type="NCBI Taxonomy" id="167791"/>
    <lineage>
        <taxon>Eukaryota</taxon>
        <taxon>Viridiplantae</taxon>
        <taxon>Streptophyta</taxon>
        <taxon>Embryophyta</taxon>
        <taxon>Tracheophyta</taxon>
        <taxon>Spermatophyta</taxon>
        <taxon>Magnoliopsida</taxon>
        <taxon>eudicotyledons</taxon>
        <taxon>Gunneridae</taxon>
        <taxon>Pentapetalae</taxon>
        <taxon>rosids</taxon>
        <taxon>fabids</taxon>
        <taxon>Fabales</taxon>
        <taxon>Fabaceae</taxon>
        <taxon>Cercidoideae</taxon>
        <taxon>Cercideae</taxon>
        <taxon>Bauhiniinae</taxon>
        <taxon>Bauhinia</taxon>
    </lineage>
</organism>
<gene>
    <name evidence="1" type="ORF">L6164_026034</name>
</gene>
<name>A0ACB9M2T5_BAUVA</name>
<comment type="caution">
    <text evidence="1">The sequence shown here is derived from an EMBL/GenBank/DDBJ whole genome shotgun (WGS) entry which is preliminary data.</text>
</comment>
<reference evidence="1 2" key="1">
    <citation type="journal article" date="2022" name="DNA Res.">
        <title>Chromosomal-level genome assembly of the orchid tree Bauhinia variegata (Leguminosae; Cercidoideae) supports the allotetraploid origin hypothesis of Bauhinia.</title>
        <authorList>
            <person name="Zhong Y."/>
            <person name="Chen Y."/>
            <person name="Zheng D."/>
            <person name="Pang J."/>
            <person name="Liu Y."/>
            <person name="Luo S."/>
            <person name="Meng S."/>
            <person name="Qian L."/>
            <person name="Wei D."/>
            <person name="Dai S."/>
            <person name="Zhou R."/>
        </authorList>
    </citation>
    <scope>NUCLEOTIDE SEQUENCE [LARGE SCALE GENOMIC DNA]</scope>
    <source>
        <strain evidence="1">BV-YZ2020</strain>
    </source>
</reference>